<name>A0ACB9KZK0_9MYRT</name>
<comment type="caution">
    <text evidence="1">The sequence shown here is derived from an EMBL/GenBank/DDBJ whole genome shotgun (WGS) entry which is preliminary data.</text>
</comment>
<sequence length="199" mass="22108">MYVLYKKTKVLTRERERESVLVRCGRVGSVLDAALNAHQAALEDLLNANSILTFAVFLGLSVVNPGSATINLQGDKKCDADPSVFNNLAVNEVLSFTFYLLSSLVEAGHQPPLQAGHQPPAQQVDTGFHALHLHMGIDPRLHVPHHLNARTHRDPARQAFVRELLHAPCLRVADRPRHHRAHHLGAYVRKFPSRSSKPV</sequence>
<keyword evidence="2" id="KW-1185">Reference proteome</keyword>
<gene>
    <name evidence="1" type="ORF">MLD38_038381</name>
</gene>
<organism evidence="1 2">
    <name type="scientific">Melastoma candidum</name>
    <dbReference type="NCBI Taxonomy" id="119954"/>
    <lineage>
        <taxon>Eukaryota</taxon>
        <taxon>Viridiplantae</taxon>
        <taxon>Streptophyta</taxon>
        <taxon>Embryophyta</taxon>
        <taxon>Tracheophyta</taxon>
        <taxon>Spermatophyta</taxon>
        <taxon>Magnoliopsida</taxon>
        <taxon>eudicotyledons</taxon>
        <taxon>Gunneridae</taxon>
        <taxon>Pentapetalae</taxon>
        <taxon>rosids</taxon>
        <taxon>malvids</taxon>
        <taxon>Myrtales</taxon>
        <taxon>Melastomataceae</taxon>
        <taxon>Melastomatoideae</taxon>
        <taxon>Melastomateae</taxon>
        <taxon>Melastoma</taxon>
    </lineage>
</organism>
<evidence type="ECO:0000313" key="2">
    <source>
        <dbReference type="Proteomes" id="UP001057402"/>
    </source>
</evidence>
<accession>A0ACB9KZK0</accession>
<dbReference type="Proteomes" id="UP001057402">
    <property type="component" value="Chromosome 12"/>
</dbReference>
<evidence type="ECO:0000313" key="1">
    <source>
        <dbReference type="EMBL" id="KAI4302660.1"/>
    </source>
</evidence>
<dbReference type="EMBL" id="CM042891">
    <property type="protein sequence ID" value="KAI4302660.1"/>
    <property type="molecule type" value="Genomic_DNA"/>
</dbReference>
<proteinExistence type="predicted"/>
<protein>
    <submittedName>
        <fullName evidence="1">Uncharacterized protein</fullName>
    </submittedName>
</protein>
<reference evidence="2" key="1">
    <citation type="journal article" date="2023" name="Front. Plant Sci.">
        <title>Chromosomal-level genome assembly of Melastoma candidum provides insights into trichome evolution.</title>
        <authorList>
            <person name="Zhong Y."/>
            <person name="Wu W."/>
            <person name="Sun C."/>
            <person name="Zou P."/>
            <person name="Liu Y."/>
            <person name="Dai S."/>
            <person name="Zhou R."/>
        </authorList>
    </citation>
    <scope>NUCLEOTIDE SEQUENCE [LARGE SCALE GENOMIC DNA]</scope>
</reference>